<feature type="non-terminal residue" evidence="3">
    <location>
        <position position="1"/>
    </location>
</feature>
<gene>
    <name evidence="3" type="primary">Cep350_2</name>
    <name evidence="3" type="ORF">ASASCU_R15880</name>
</gene>
<feature type="region of interest" description="Disordered" evidence="1">
    <location>
        <begin position="1"/>
        <end position="22"/>
    </location>
</feature>
<dbReference type="AlphaFoldDB" id="A0A7K7LM23"/>
<protein>
    <submittedName>
        <fullName evidence="3">CE350 protein</fullName>
    </submittedName>
</protein>
<proteinExistence type="predicted"/>
<dbReference type="Proteomes" id="UP000525565">
    <property type="component" value="Unassembled WGS sequence"/>
</dbReference>
<accession>A0A7K7LM23</accession>
<evidence type="ECO:0000259" key="2">
    <source>
        <dbReference type="PROSITE" id="PS50245"/>
    </source>
</evidence>
<evidence type="ECO:0000313" key="4">
    <source>
        <dbReference type="Proteomes" id="UP000525565"/>
    </source>
</evidence>
<dbReference type="SMART" id="SM01052">
    <property type="entry name" value="CAP_GLY"/>
    <property type="match status" value="1"/>
</dbReference>
<evidence type="ECO:0000256" key="1">
    <source>
        <dbReference type="SAM" id="MobiDB-lite"/>
    </source>
</evidence>
<dbReference type="GO" id="GO:0005813">
    <property type="term" value="C:centrosome"/>
    <property type="evidence" value="ECO:0007669"/>
    <property type="project" value="InterPro"/>
</dbReference>
<comment type="caution">
    <text evidence="3">The sequence shown here is derived from an EMBL/GenBank/DDBJ whole genome shotgun (WGS) entry which is preliminary data.</text>
</comment>
<organism evidence="3 4">
    <name type="scientific">Asarcornis scutulata</name>
    <dbReference type="NCBI Taxonomy" id="75869"/>
    <lineage>
        <taxon>Eukaryota</taxon>
        <taxon>Metazoa</taxon>
        <taxon>Chordata</taxon>
        <taxon>Craniata</taxon>
        <taxon>Vertebrata</taxon>
        <taxon>Euteleostomi</taxon>
        <taxon>Archelosauria</taxon>
        <taxon>Archosauria</taxon>
        <taxon>Dinosauria</taxon>
        <taxon>Saurischia</taxon>
        <taxon>Theropoda</taxon>
        <taxon>Coelurosauria</taxon>
        <taxon>Aves</taxon>
        <taxon>Neognathae</taxon>
        <taxon>Galloanserae</taxon>
        <taxon>Anseriformes</taxon>
        <taxon>Anatidae</taxon>
        <taxon>Anatinae</taxon>
        <taxon>Asarcornis</taxon>
    </lineage>
</organism>
<feature type="region of interest" description="Disordered" evidence="1">
    <location>
        <begin position="37"/>
        <end position="86"/>
    </location>
</feature>
<name>A0A7K7LM23_9AVES</name>
<dbReference type="SUPFAM" id="SSF74924">
    <property type="entry name" value="Cap-Gly domain"/>
    <property type="match status" value="1"/>
</dbReference>
<evidence type="ECO:0000313" key="3">
    <source>
        <dbReference type="EMBL" id="NWZ31987.1"/>
    </source>
</evidence>
<reference evidence="3 4" key="1">
    <citation type="submission" date="2019-09" db="EMBL/GenBank/DDBJ databases">
        <title>Bird 10,000 Genomes (B10K) Project - Family phase.</title>
        <authorList>
            <person name="Zhang G."/>
        </authorList>
    </citation>
    <scope>NUCLEOTIDE SEQUENCE [LARGE SCALE GENOMIC DNA]</scope>
    <source>
        <strain evidence="3">OUT-0051</strain>
        <tissue evidence="3">Kidney</tissue>
    </source>
</reference>
<dbReference type="EMBL" id="VZSO01009117">
    <property type="protein sequence ID" value="NWZ31987.1"/>
    <property type="molecule type" value="Genomic_DNA"/>
</dbReference>
<feature type="region of interest" description="Disordered" evidence="1">
    <location>
        <begin position="283"/>
        <end position="341"/>
    </location>
</feature>
<dbReference type="InterPro" id="IPR036859">
    <property type="entry name" value="CAP-Gly_dom_sf"/>
</dbReference>
<dbReference type="PANTHER" id="PTHR13958:SF3">
    <property type="entry name" value="CAP-GLY DOMAIN-CONTAINING PROTEIN-RELATED"/>
    <property type="match status" value="1"/>
</dbReference>
<dbReference type="Gene3D" id="2.30.30.190">
    <property type="entry name" value="CAP Gly-rich-like domain"/>
    <property type="match status" value="1"/>
</dbReference>
<feature type="compositionally biased region" description="Polar residues" evidence="1">
    <location>
        <begin position="332"/>
        <end position="341"/>
    </location>
</feature>
<dbReference type="InterPro" id="IPR028750">
    <property type="entry name" value="CEP350/CC187"/>
</dbReference>
<keyword evidence="4" id="KW-1185">Reference proteome</keyword>
<dbReference type="InterPro" id="IPR000938">
    <property type="entry name" value="CAP-Gly_domain"/>
</dbReference>
<feature type="domain" description="CAP-Gly" evidence="2">
    <location>
        <begin position="232"/>
        <end position="274"/>
    </location>
</feature>
<dbReference type="PANTHER" id="PTHR13958">
    <property type="entry name" value="CENTROSOME-ASSOCIATED PROTEIN 350"/>
    <property type="match status" value="1"/>
</dbReference>
<dbReference type="GO" id="GO:0008017">
    <property type="term" value="F:microtubule binding"/>
    <property type="evidence" value="ECO:0007669"/>
    <property type="project" value="InterPro"/>
</dbReference>
<sequence length="827" mass="93582">SSKGEDDTIFISDEGLPPADEDTLSEILSPVDEVLSYGSADLPSSNKKDLSFPSEDLPPPPLGVNAMKNDDSSFSMDDFPSPPEQMTVSETRQCMDEDISLRTDALPPLLDNIMPEEFPLLSREPIDVFSRQDRNVSEQSLVKEDKSSFAQELSEYRGEHETPLQYLECLPVSNPISSGQASKNPDSMMKQCGTCLTLLKAEEDGDDPLSSFEIGDRVLVKQTQPGTLMFKGRTCFDCGHWVGVALDKAEGDHAGTYKGVKYFECAQHCGIFVRPNEISHLLEDNNNGSNNTGHEDSDSSYDDESFKRDCKYPEADEQGTGVTEQNTEDTKSTGGSEMPENQSRLHVALLPGKGQKFTHSDRCKCNEFFCQNNLMCLGSDKEKTEVTQIKQGMLADVLLKKNKISSRDGVNTSKSICCLLEDQKRNILADDTTGELDKLLFDTLIAFVETDQHKYKSAFEKDVMNYGKGLGQEDNLKQFLVKENSVASLSEQSANVSDVLLRDFNMLSIHGCHTVAERIVTKFVDDAVKEYKKIKRKHGAKADKIFHSSSETSPTTLPFLIKILDAGVFGSSEDFDQPNSDGHALERQTQKQYLYKLDRWHSAPWKTTVEVPLVVPHYSSYVKKLSASAVEELWTPEHIYSNFRRITVPKHFECNDFPGNHLETESKRMYNQVIFDLTREVLCTEYQVTANPNRLPWLKENLGSRCSRCHCRSADVNEVKTFVQGEVIKIMNLEKNDLEMKRKILNMTKYGNCERDRVGLILIQELRKEEPQWTYYDDDELTVKMRMTERIFDSLILDTIRVLNKIYLRKACDKKFFPNGGILVPDF</sequence>
<dbReference type="PROSITE" id="PS50245">
    <property type="entry name" value="CAP_GLY_2"/>
    <property type="match status" value="1"/>
</dbReference>
<dbReference type="Pfam" id="PF01302">
    <property type="entry name" value="CAP_GLY"/>
    <property type="match status" value="1"/>
</dbReference>
<dbReference type="GO" id="GO:0034453">
    <property type="term" value="P:microtubule anchoring"/>
    <property type="evidence" value="ECO:0007669"/>
    <property type="project" value="InterPro"/>
</dbReference>
<feature type="compositionally biased region" description="Basic and acidic residues" evidence="1">
    <location>
        <begin position="304"/>
        <end position="314"/>
    </location>
</feature>
<feature type="non-terminal residue" evidence="3">
    <location>
        <position position="827"/>
    </location>
</feature>